<dbReference type="RefSeq" id="WP_110518103.1">
    <property type="nucleotide sequence ID" value="NZ_PDOF01000001.1"/>
</dbReference>
<dbReference type="OrthoDB" id="9792137at2"/>
<dbReference type="Proteomes" id="UP000248066">
    <property type="component" value="Unassembled WGS sequence"/>
</dbReference>
<dbReference type="SUPFAM" id="SSF56529">
    <property type="entry name" value="FAH"/>
    <property type="match status" value="1"/>
</dbReference>
<dbReference type="PANTHER" id="PTHR30143">
    <property type="entry name" value="ACID HYDRATASE"/>
    <property type="match status" value="1"/>
</dbReference>
<dbReference type="InterPro" id="IPR050772">
    <property type="entry name" value="Hydratase-Decarb/MhpD_sf"/>
</dbReference>
<organism evidence="1 2">
    <name type="scientific">Alteribacter lacisalsi</name>
    <dbReference type="NCBI Taxonomy" id="2045244"/>
    <lineage>
        <taxon>Bacteria</taxon>
        <taxon>Bacillati</taxon>
        <taxon>Bacillota</taxon>
        <taxon>Bacilli</taxon>
        <taxon>Bacillales</taxon>
        <taxon>Bacillaceae</taxon>
        <taxon>Alteribacter</taxon>
    </lineage>
</organism>
<dbReference type="GO" id="GO:0008684">
    <property type="term" value="F:2-oxopent-4-enoate hydratase activity"/>
    <property type="evidence" value="ECO:0007669"/>
    <property type="project" value="TreeGrafter"/>
</dbReference>
<evidence type="ECO:0000313" key="2">
    <source>
        <dbReference type="Proteomes" id="UP000248066"/>
    </source>
</evidence>
<gene>
    <name evidence="1" type="ORF">CR205_06470</name>
</gene>
<dbReference type="InterPro" id="IPR036663">
    <property type="entry name" value="Fumarylacetoacetase_C_sf"/>
</dbReference>
<proteinExistence type="predicted"/>
<protein>
    <submittedName>
        <fullName evidence="1">2-keto-4-pentenoate hydratase</fullName>
    </submittedName>
</protein>
<sequence>MNIEQTARHLIEAEQTGKPARFLSENEHFSEKDAYKIQHTLIEEKYRQQGASPYGYKISMTSPQTQALADTDEPAYGTLMDKNISLGSAAISLSDMNEPLLEPELVFSFDSDLSASPTTEEVVSKGTLHAAIEIPDSRFKRWFPHFELRDLISDNAFTGRVITGKEGIPADRCAIDDITMTLEHNGMCIGEGHSTVVMGNPVLSVKWLAEKLSQHGKTIRKGMLVSSGTLIPPVKLEEGLFTAAFSTGQKVSVHVTA</sequence>
<accession>A0A2W0HL26</accession>
<keyword evidence="2" id="KW-1185">Reference proteome</keyword>
<dbReference type="PANTHER" id="PTHR30143:SF0">
    <property type="entry name" value="2-KETO-4-PENTENOATE HYDRATASE"/>
    <property type="match status" value="1"/>
</dbReference>
<dbReference type="AlphaFoldDB" id="A0A2W0HL26"/>
<dbReference type="EMBL" id="PDOF01000001">
    <property type="protein sequence ID" value="PYZ98235.1"/>
    <property type="molecule type" value="Genomic_DNA"/>
</dbReference>
<reference evidence="1 2" key="1">
    <citation type="submission" date="2017-10" db="EMBL/GenBank/DDBJ databases">
        <title>Bacillus sp. nov., a halophilic bacterium isolated from a Yangshapao Lake.</title>
        <authorList>
            <person name="Wang H."/>
        </authorList>
    </citation>
    <scope>NUCLEOTIDE SEQUENCE [LARGE SCALE GENOMIC DNA]</scope>
    <source>
        <strain evidence="1 2">YSP-3</strain>
    </source>
</reference>
<dbReference type="GO" id="GO:0005737">
    <property type="term" value="C:cytoplasm"/>
    <property type="evidence" value="ECO:0007669"/>
    <property type="project" value="TreeGrafter"/>
</dbReference>
<dbReference type="Gene3D" id="3.90.850.10">
    <property type="entry name" value="Fumarylacetoacetase-like, C-terminal domain"/>
    <property type="match status" value="1"/>
</dbReference>
<name>A0A2W0HL26_9BACI</name>
<comment type="caution">
    <text evidence="1">The sequence shown here is derived from an EMBL/GenBank/DDBJ whole genome shotgun (WGS) entry which is preliminary data.</text>
</comment>
<evidence type="ECO:0000313" key="1">
    <source>
        <dbReference type="EMBL" id="PYZ98235.1"/>
    </source>
</evidence>